<dbReference type="AlphaFoldDB" id="A0A3L5TQL5"/>
<evidence type="ECO:0000256" key="1">
    <source>
        <dbReference type="SAM" id="Phobius"/>
    </source>
</evidence>
<keyword evidence="1" id="KW-1133">Transmembrane helix</keyword>
<keyword evidence="3" id="KW-1185">Reference proteome</keyword>
<dbReference type="SUPFAM" id="SSF49265">
    <property type="entry name" value="Fibronectin type III"/>
    <property type="match status" value="1"/>
</dbReference>
<protein>
    <recommendedName>
        <fullName evidence="4">Fibronectin type-III domain-containing protein</fullName>
    </recommendedName>
</protein>
<reference evidence="2 3" key="1">
    <citation type="journal article" date="2016" name="PLoS ONE">
        <title>A First Insight into the Genome of the Filter-Feeder Mussel Mytilus galloprovincialis.</title>
        <authorList>
            <person name="Murgarella M."/>
            <person name="Puiu D."/>
            <person name="Novoa B."/>
            <person name="Figueras A."/>
            <person name="Posada D."/>
            <person name="Canchaya C."/>
        </authorList>
    </citation>
    <scope>NUCLEOTIDE SEQUENCE [LARGE SCALE GENOMIC DNA]</scope>
    <source>
        <tissue evidence="2">Muscle</tissue>
    </source>
</reference>
<feature type="transmembrane region" description="Helical" evidence="1">
    <location>
        <begin position="139"/>
        <end position="161"/>
    </location>
</feature>
<proteinExistence type="predicted"/>
<evidence type="ECO:0000313" key="2">
    <source>
        <dbReference type="EMBL" id="OPL21459.1"/>
    </source>
</evidence>
<evidence type="ECO:0008006" key="4">
    <source>
        <dbReference type="Google" id="ProtNLM"/>
    </source>
</evidence>
<name>A0A3L5TQL5_MYTGA</name>
<feature type="non-terminal residue" evidence="2">
    <location>
        <position position="1"/>
    </location>
</feature>
<dbReference type="EMBL" id="KV591511">
    <property type="protein sequence ID" value="OPL21459.1"/>
    <property type="molecule type" value="Genomic_DNA"/>
</dbReference>
<feature type="non-terminal residue" evidence="2">
    <location>
        <position position="203"/>
    </location>
</feature>
<evidence type="ECO:0000313" key="3">
    <source>
        <dbReference type="Proteomes" id="UP000266721"/>
    </source>
</evidence>
<accession>A0A3L5TQL5</accession>
<dbReference type="InterPro" id="IPR013783">
    <property type="entry name" value="Ig-like_fold"/>
</dbReference>
<dbReference type="Gene3D" id="2.60.40.10">
    <property type="entry name" value="Immunoglobulins"/>
    <property type="match status" value="1"/>
</dbReference>
<organism evidence="2 3">
    <name type="scientific">Mytilus galloprovincialis</name>
    <name type="common">Mediterranean mussel</name>
    <dbReference type="NCBI Taxonomy" id="29158"/>
    <lineage>
        <taxon>Eukaryota</taxon>
        <taxon>Metazoa</taxon>
        <taxon>Spiralia</taxon>
        <taxon>Lophotrochozoa</taxon>
        <taxon>Mollusca</taxon>
        <taxon>Bivalvia</taxon>
        <taxon>Autobranchia</taxon>
        <taxon>Pteriomorphia</taxon>
        <taxon>Mytilida</taxon>
        <taxon>Mytiloidea</taxon>
        <taxon>Mytilidae</taxon>
        <taxon>Mytilinae</taxon>
        <taxon>Mytilus</taxon>
    </lineage>
</organism>
<keyword evidence="1" id="KW-0812">Transmembrane</keyword>
<dbReference type="InterPro" id="IPR036116">
    <property type="entry name" value="FN3_sf"/>
</dbReference>
<comment type="caution">
    <text evidence="2">The sequence shown here is derived from an EMBL/GenBank/DDBJ whole genome shotgun (WGS) entry which is preliminary data.</text>
</comment>
<keyword evidence="1" id="KW-0472">Membrane</keyword>
<sequence length="203" mass="23179">MEFSYFCIIVTYICIAIGKFASEVVVSVTETQTNQVTLMIKKPGEPNQPLNLPCRLCYVQIVTKEQKCVDQTDFQGHTNITILHLQPDTHYNVFVECVDVLSSNKLQFKTEIQQGSTTFSGPEVVYKESQLFSATTLDVVLGVLFGVVALCILAVTSLYLYRRHQRRRRLQNFLRTPHTDPFESLQDYVEGDTGKSYCLRTYN</sequence>
<gene>
    <name evidence="2" type="ORF">AM593_08284</name>
</gene>
<dbReference type="Proteomes" id="UP000266721">
    <property type="component" value="Unassembled WGS sequence"/>
</dbReference>